<dbReference type="RefSeq" id="WP_104423602.1">
    <property type="nucleotide sequence ID" value="NZ_PTIY01000006.1"/>
</dbReference>
<dbReference type="AlphaFoldDB" id="A0A2S6H2T2"/>
<evidence type="ECO:0000313" key="2">
    <source>
        <dbReference type="EMBL" id="PPK71716.1"/>
    </source>
</evidence>
<gene>
    <name evidence="2" type="ORF">B0F88_10665</name>
</gene>
<organism evidence="2 3">
    <name type="scientific">Methylobacter tundripaludum</name>
    <dbReference type="NCBI Taxonomy" id="173365"/>
    <lineage>
        <taxon>Bacteria</taxon>
        <taxon>Pseudomonadati</taxon>
        <taxon>Pseudomonadota</taxon>
        <taxon>Gammaproteobacteria</taxon>
        <taxon>Methylococcales</taxon>
        <taxon>Methylococcaceae</taxon>
        <taxon>Methylobacter</taxon>
    </lineage>
</organism>
<proteinExistence type="predicted"/>
<protein>
    <submittedName>
        <fullName evidence="2">HD-GYP domain-containing protein (C-di-GMP phosphodiesterase class II)</fullName>
    </submittedName>
</protein>
<dbReference type="CDD" id="cd00077">
    <property type="entry name" value="HDc"/>
    <property type="match status" value="1"/>
</dbReference>
<dbReference type="PANTHER" id="PTHR43155:SF2">
    <property type="entry name" value="CYCLIC DI-GMP PHOSPHODIESTERASE PA4108"/>
    <property type="match status" value="1"/>
</dbReference>
<evidence type="ECO:0000313" key="3">
    <source>
        <dbReference type="Proteomes" id="UP000238071"/>
    </source>
</evidence>
<name>A0A2S6H2T2_9GAMM</name>
<dbReference type="EMBL" id="PTIY01000006">
    <property type="protein sequence ID" value="PPK71716.1"/>
    <property type="molecule type" value="Genomic_DNA"/>
</dbReference>
<sequence length="401" mass="45372">MIKKINVKQLQKGMFICGTDRKWVDIPIFRRKFLINLDKEINILQEYCESVYIDTQKGVDVISRSEARTIIEPRKDEPSDTSPENNSCKKVYDESQTILTGVLNDVRLGRSIDNPKIRGIVEELTVNIVKDSQAMIGLTRLKDKNDGLARKSVNVCILALAFGKHIGIPKDKMYTLGFGALLHDIGMVMIPNRILLKEQPLTTAERKIMEKHTEYGLTVLTQTPGIPVDVLKIVHSHHERMDGNGYPKKLQDKEISLLTRMVTLASVYEALTRERLYAETLSPTEALRHLYRSVKSGFDAHLVEKFIRMIGIYPLDCVVELNTGEVGVVADTHPQEPLRPVLRIVADTQKQLLPEARLLDLADPATEKIGIIKTLAKDDPMLELIGMHRRQSQDEAIKPKQ</sequence>
<keyword evidence="3" id="KW-1185">Reference proteome</keyword>
<dbReference type="Pfam" id="PF13487">
    <property type="entry name" value="HD_5"/>
    <property type="match status" value="1"/>
</dbReference>
<dbReference type="Pfam" id="PF11871">
    <property type="entry name" value="DUF3391"/>
    <property type="match status" value="1"/>
</dbReference>
<reference evidence="2 3" key="1">
    <citation type="submission" date="2018-02" db="EMBL/GenBank/DDBJ databases">
        <title>Subsurface microbial communities from deep shales in Ohio and West Virginia, USA.</title>
        <authorList>
            <person name="Wrighton K."/>
        </authorList>
    </citation>
    <scope>NUCLEOTIDE SEQUENCE [LARGE SCALE GENOMIC DNA]</scope>
    <source>
        <strain evidence="2 3">OWC-G53F</strain>
    </source>
</reference>
<dbReference type="PROSITE" id="PS51832">
    <property type="entry name" value="HD_GYP"/>
    <property type="match status" value="1"/>
</dbReference>
<dbReference type="InterPro" id="IPR037522">
    <property type="entry name" value="HD_GYP_dom"/>
</dbReference>
<dbReference type="GO" id="GO:0008081">
    <property type="term" value="F:phosphoric diester hydrolase activity"/>
    <property type="evidence" value="ECO:0007669"/>
    <property type="project" value="UniProtKB-ARBA"/>
</dbReference>
<dbReference type="OrthoDB" id="9816273at2"/>
<feature type="domain" description="HD-GYP" evidence="1">
    <location>
        <begin position="122"/>
        <end position="322"/>
    </location>
</feature>
<evidence type="ECO:0000259" key="1">
    <source>
        <dbReference type="PROSITE" id="PS51832"/>
    </source>
</evidence>
<accession>A0A2S6H2T2</accession>
<dbReference type="Proteomes" id="UP000238071">
    <property type="component" value="Unassembled WGS sequence"/>
</dbReference>
<dbReference type="InterPro" id="IPR021812">
    <property type="entry name" value="DUF3391"/>
</dbReference>
<comment type="caution">
    <text evidence="2">The sequence shown here is derived from an EMBL/GenBank/DDBJ whole genome shotgun (WGS) entry which is preliminary data.</text>
</comment>
<dbReference type="SUPFAM" id="SSF109604">
    <property type="entry name" value="HD-domain/PDEase-like"/>
    <property type="match status" value="1"/>
</dbReference>
<dbReference type="Gene3D" id="1.10.3210.10">
    <property type="entry name" value="Hypothetical protein af1432"/>
    <property type="match status" value="1"/>
</dbReference>
<dbReference type="InterPro" id="IPR003607">
    <property type="entry name" value="HD/PDEase_dom"/>
</dbReference>
<dbReference type="PANTHER" id="PTHR43155">
    <property type="entry name" value="CYCLIC DI-GMP PHOSPHODIESTERASE PA4108-RELATED"/>
    <property type="match status" value="1"/>
</dbReference>